<evidence type="ECO:0000259" key="6">
    <source>
        <dbReference type="Pfam" id="PF00107"/>
    </source>
</evidence>
<organism evidence="7">
    <name type="scientific">marine sediment metagenome</name>
    <dbReference type="NCBI Taxonomy" id="412755"/>
    <lineage>
        <taxon>unclassified sequences</taxon>
        <taxon>metagenomes</taxon>
        <taxon>ecological metagenomes</taxon>
    </lineage>
</organism>
<gene>
    <name evidence="7" type="ORF">S03H2_49265</name>
</gene>
<dbReference type="InterPro" id="IPR013149">
    <property type="entry name" value="ADH-like_C"/>
</dbReference>
<protein>
    <recommendedName>
        <fullName evidence="6">Alcohol dehydrogenase-like C-terminal domain-containing protein</fullName>
    </recommendedName>
</protein>
<feature type="non-terminal residue" evidence="7">
    <location>
        <position position="119"/>
    </location>
</feature>
<keyword evidence="4" id="KW-0862">Zinc</keyword>
<dbReference type="SUPFAM" id="SSF51735">
    <property type="entry name" value="NAD(P)-binding Rossmann-fold domains"/>
    <property type="match status" value="1"/>
</dbReference>
<sequence>MPEDCCFPTDNKITFAEGVLCEPLAIGVYAVKQANLSENADIAILGSGPIGLSCLVCARAENANACYVTEKIDERIKIAEENGATWVGNPNKEDIVKEILNRQPAGMDVVFECAGQQET</sequence>
<comment type="caution">
    <text evidence="7">The sequence shown here is derived from an EMBL/GenBank/DDBJ whole genome shotgun (WGS) entry which is preliminary data.</text>
</comment>
<reference evidence="7" key="1">
    <citation type="journal article" date="2014" name="Front. Microbiol.">
        <title>High frequency of phylogenetically diverse reductive dehalogenase-homologous genes in deep subseafloor sedimentary metagenomes.</title>
        <authorList>
            <person name="Kawai M."/>
            <person name="Futagami T."/>
            <person name="Toyoda A."/>
            <person name="Takaki Y."/>
            <person name="Nishi S."/>
            <person name="Hori S."/>
            <person name="Arai W."/>
            <person name="Tsubouchi T."/>
            <person name="Morono Y."/>
            <person name="Uchiyama I."/>
            <person name="Ito T."/>
            <person name="Fujiyama A."/>
            <person name="Inagaki F."/>
            <person name="Takami H."/>
        </authorList>
    </citation>
    <scope>NUCLEOTIDE SEQUENCE</scope>
    <source>
        <strain evidence="7">Expedition CK06-06</strain>
    </source>
</reference>
<proteinExistence type="inferred from homology"/>
<keyword evidence="3" id="KW-0479">Metal-binding</keyword>
<comment type="similarity">
    <text evidence="2">Belongs to the zinc-containing alcohol dehydrogenase family.</text>
</comment>
<dbReference type="GO" id="GO:0046872">
    <property type="term" value="F:metal ion binding"/>
    <property type="evidence" value="ECO:0007669"/>
    <property type="project" value="UniProtKB-KW"/>
</dbReference>
<evidence type="ECO:0000256" key="3">
    <source>
        <dbReference type="ARBA" id="ARBA00022723"/>
    </source>
</evidence>
<dbReference type="PANTHER" id="PTHR43161:SF9">
    <property type="entry name" value="SORBITOL DEHYDROGENASE"/>
    <property type="match status" value="1"/>
</dbReference>
<keyword evidence="5" id="KW-0560">Oxidoreductase</keyword>
<dbReference type="Gene3D" id="3.90.180.10">
    <property type="entry name" value="Medium-chain alcohol dehydrogenases, catalytic domain"/>
    <property type="match status" value="1"/>
</dbReference>
<comment type="cofactor">
    <cofactor evidence="1">
        <name>Zn(2+)</name>
        <dbReference type="ChEBI" id="CHEBI:29105"/>
    </cofactor>
</comment>
<dbReference type="PANTHER" id="PTHR43161">
    <property type="entry name" value="SORBITOL DEHYDROGENASE"/>
    <property type="match status" value="1"/>
</dbReference>
<accession>X1JMQ8</accession>
<dbReference type="Pfam" id="PF00107">
    <property type="entry name" value="ADH_zinc_N"/>
    <property type="match status" value="1"/>
</dbReference>
<dbReference type="InterPro" id="IPR036291">
    <property type="entry name" value="NAD(P)-bd_dom_sf"/>
</dbReference>
<name>X1JMQ8_9ZZZZ</name>
<dbReference type="GO" id="GO:0016491">
    <property type="term" value="F:oxidoreductase activity"/>
    <property type="evidence" value="ECO:0007669"/>
    <property type="project" value="UniProtKB-KW"/>
</dbReference>
<evidence type="ECO:0000313" key="7">
    <source>
        <dbReference type="EMBL" id="GAH71063.1"/>
    </source>
</evidence>
<dbReference type="EMBL" id="BARU01031120">
    <property type="protein sequence ID" value="GAH71063.1"/>
    <property type="molecule type" value="Genomic_DNA"/>
</dbReference>
<dbReference type="Gene3D" id="3.40.50.720">
    <property type="entry name" value="NAD(P)-binding Rossmann-like Domain"/>
    <property type="match status" value="1"/>
</dbReference>
<dbReference type="AlphaFoldDB" id="X1JMQ8"/>
<evidence type="ECO:0000256" key="2">
    <source>
        <dbReference type="ARBA" id="ARBA00008072"/>
    </source>
</evidence>
<evidence type="ECO:0000256" key="1">
    <source>
        <dbReference type="ARBA" id="ARBA00001947"/>
    </source>
</evidence>
<evidence type="ECO:0000256" key="5">
    <source>
        <dbReference type="ARBA" id="ARBA00023002"/>
    </source>
</evidence>
<feature type="domain" description="Alcohol dehydrogenase-like C-terminal" evidence="6">
    <location>
        <begin position="49"/>
        <end position="118"/>
    </location>
</feature>
<evidence type="ECO:0000256" key="4">
    <source>
        <dbReference type="ARBA" id="ARBA00022833"/>
    </source>
</evidence>